<dbReference type="RefSeq" id="WP_067470768.1">
    <property type="nucleotide sequence ID" value="NZ_CP015961.1"/>
</dbReference>
<evidence type="ECO:0000259" key="4">
    <source>
        <dbReference type="Pfam" id="PF04324"/>
    </source>
</evidence>
<dbReference type="EMBL" id="CP015961">
    <property type="protein sequence ID" value="ANI93555.1"/>
    <property type="molecule type" value="Genomic_DNA"/>
</dbReference>
<evidence type="ECO:0000256" key="3">
    <source>
        <dbReference type="ARBA" id="ARBA00022827"/>
    </source>
</evidence>
<dbReference type="GO" id="GO:0016491">
    <property type="term" value="F:oxidoreductase activity"/>
    <property type="evidence" value="ECO:0007669"/>
    <property type="project" value="InterPro"/>
</dbReference>
<accession>A0A173LMQ2</accession>
<dbReference type="InterPro" id="IPR023753">
    <property type="entry name" value="FAD/NAD-binding_dom"/>
</dbReference>
<keyword evidence="7" id="KW-1185">Reference proteome</keyword>
<dbReference type="InterPro" id="IPR036188">
    <property type="entry name" value="FAD/NAD-bd_sf"/>
</dbReference>
<dbReference type="Gene3D" id="3.50.50.60">
    <property type="entry name" value="FAD/NAD(P)-binding domain"/>
    <property type="match status" value="2"/>
</dbReference>
<organism evidence="6 7">
    <name type="scientific">Dietzia timorensis</name>
    <dbReference type="NCBI Taxonomy" id="499555"/>
    <lineage>
        <taxon>Bacteria</taxon>
        <taxon>Bacillati</taxon>
        <taxon>Actinomycetota</taxon>
        <taxon>Actinomycetes</taxon>
        <taxon>Mycobacteriales</taxon>
        <taxon>Dietziaceae</taxon>
        <taxon>Dietzia</taxon>
    </lineage>
</organism>
<dbReference type="STRING" id="499555.BJL86_2795"/>
<feature type="domain" description="FAD/NAD(P)-binding" evidence="5">
    <location>
        <begin position="6"/>
        <end position="299"/>
    </location>
</feature>
<dbReference type="AlphaFoldDB" id="A0A173LMQ2"/>
<dbReference type="InterPro" id="IPR041854">
    <property type="entry name" value="BFD-like_2Fe2S-bd_dom_sf"/>
</dbReference>
<dbReference type="OrthoDB" id="9768666at2"/>
<gene>
    <name evidence="6" type="ORF">BJL86_2795</name>
</gene>
<dbReference type="Pfam" id="PF07992">
    <property type="entry name" value="Pyr_redox_2"/>
    <property type="match status" value="1"/>
</dbReference>
<feature type="domain" description="BFD-like [2Fe-2S]-binding" evidence="4">
    <location>
        <begin position="439"/>
        <end position="485"/>
    </location>
</feature>
<dbReference type="SUPFAM" id="SSF51905">
    <property type="entry name" value="FAD/NAD(P)-binding domain"/>
    <property type="match status" value="1"/>
</dbReference>
<dbReference type="Gene3D" id="1.10.10.1100">
    <property type="entry name" value="BFD-like [2Fe-2S]-binding domain"/>
    <property type="match status" value="1"/>
</dbReference>
<dbReference type="Pfam" id="PF04324">
    <property type="entry name" value="Fer2_BFD"/>
    <property type="match status" value="1"/>
</dbReference>
<evidence type="ECO:0000313" key="7">
    <source>
        <dbReference type="Proteomes" id="UP000186104"/>
    </source>
</evidence>
<evidence type="ECO:0000256" key="1">
    <source>
        <dbReference type="ARBA" id="ARBA00001974"/>
    </source>
</evidence>
<dbReference type="InterPro" id="IPR050260">
    <property type="entry name" value="FAD-bd_OxRdtase"/>
</dbReference>
<dbReference type="InterPro" id="IPR007419">
    <property type="entry name" value="BFD-like_2Fe2S-bd_dom"/>
</dbReference>
<reference evidence="6 7" key="1">
    <citation type="submission" date="2016-06" db="EMBL/GenBank/DDBJ databases">
        <title>Complete genome sequence of a saline-alkali tolerant type strain Dietzia timorensis ID05-A0528T.</title>
        <authorList>
            <person name="Wu X."/>
        </authorList>
    </citation>
    <scope>NUCLEOTIDE SEQUENCE [LARGE SCALE GENOMIC DNA]</scope>
    <source>
        <strain evidence="6 7">ID05-A0528</strain>
    </source>
</reference>
<protein>
    <submittedName>
        <fullName evidence="6">Nitrite reductase [NAD(P)H]</fullName>
    </submittedName>
</protein>
<dbReference type="KEGG" id="dtm:BJL86_2795"/>
<dbReference type="PANTHER" id="PTHR43429">
    <property type="entry name" value="PYRIDINE NUCLEOTIDE-DISULFIDE OXIDOREDUCTASE DOMAIN-CONTAINING"/>
    <property type="match status" value="1"/>
</dbReference>
<dbReference type="Proteomes" id="UP000186104">
    <property type="component" value="Chromosome"/>
</dbReference>
<evidence type="ECO:0000259" key="5">
    <source>
        <dbReference type="Pfam" id="PF07992"/>
    </source>
</evidence>
<proteinExistence type="predicted"/>
<sequence length="501" mass="52064">MSHRPRVIIVGGGMVGARCAEELRSRSRSLEIIVLGDEEHLAYNRVLLSTALAGSLAPSETELHSARWWRERDIDFRTSTSVQAVEAAARTVLVDGPAGPEQLPFDHLVLATGARSFLPPTLTTAHDVGHPEILGLRGRADCERVLAAARGARNIAVIGGGVLGVEIADALARNPDVAGRGARVSLLHPGDAPMDKQLGATPGAILARCVREQGVDLMLGARAAGVEEGGLRLGDGQFVPADLVVVSAGVRANTALAENAGVDVRRGIVIDERCSTSADGLWAAGDCAEFDGVPTGTLRPGWEQAEVVAHNICAQFGGAQEPRTVAHRREAVRLKIDALDVASFGRWCVEPFDWEPGGPDVTVLSDPAAGRYGKLVVESGRIVGGVLVGMDDVVGAVTQMFDSGAMAPLDRLAMLTGTESAGAGGGEPEPADMPGEHTVCQCNAVSKDALVRAHGEGACDVAAIAECTRATTGCGTCAGKVEKILGWLDAQDAHAREPATV</sequence>
<dbReference type="PANTHER" id="PTHR43429:SF3">
    <property type="entry name" value="NITRITE REDUCTASE [NAD(P)H]"/>
    <property type="match status" value="1"/>
</dbReference>
<comment type="cofactor">
    <cofactor evidence="1">
        <name>FAD</name>
        <dbReference type="ChEBI" id="CHEBI:57692"/>
    </cofactor>
</comment>
<evidence type="ECO:0000256" key="2">
    <source>
        <dbReference type="ARBA" id="ARBA00022630"/>
    </source>
</evidence>
<name>A0A173LMQ2_9ACTN</name>
<keyword evidence="3" id="KW-0274">FAD</keyword>
<dbReference type="PRINTS" id="PR00411">
    <property type="entry name" value="PNDRDTASEI"/>
</dbReference>
<evidence type="ECO:0000313" key="6">
    <source>
        <dbReference type="EMBL" id="ANI93555.1"/>
    </source>
</evidence>
<dbReference type="PRINTS" id="PR00368">
    <property type="entry name" value="FADPNR"/>
</dbReference>
<keyword evidence="2" id="KW-0285">Flavoprotein</keyword>